<name>A0A1P8UX73_9RHOB</name>
<proteinExistence type="predicted"/>
<feature type="domain" description="Xylose isomerase-like TIM barrel" evidence="1">
    <location>
        <begin position="39"/>
        <end position="294"/>
    </location>
</feature>
<dbReference type="InterPro" id="IPR013022">
    <property type="entry name" value="Xyl_isomerase-like_TIM-brl"/>
</dbReference>
<evidence type="ECO:0000313" key="3">
    <source>
        <dbReference type="Proteomes" id="UP000187059"/>
    </source>
</evidence>
<dbReference type="Gene3D" id="3.20.20.150">
    <property type="entry name" value="Divalent-metal-dependent TIM barrel enzymes"/>
    <property type="match status" value="1"/>
</dbReference>
<protein>
    <submittedName>
        <fullName evidence="2">Sugar phosphate isomerase/epimerase</fullName>
    </submittedName>
</protein>
<dbReference type="GO" id="GO:0016853">
    <property type="term" value="F:isomerase activity"/>
    <property type="evidence" value="ECO:0007669"/>
    <property type="project" value="UniProtKB-KW"/>
</dbReference>
<dbReference type="Proteomes" id="UP000187059">
    <property type="component" value="Chromosome"/>
</dbReference>
<evidence type="ECO:0000313" key="2">
    <source>
        <dbReference type="EMBL" id="APZ53965.1"/>
    </source>
</evidence>
<reference evidence="2 3" key="1">
    <citation type="submission" date="2016-04" db="EMBL/GenBank/DDBJ databases">
        <title>Deep-sea bacteria in the southern Pacific.</title>
        <authorList>
            <person name="Tang K."/>
        </authorList>
    </citation>
    <scope>NUCLEOTIDE SEQUENCE [LARGE SCALE GENOMIC DNA]</scope>
    <source>
        <strain evidence="2 3">JLT2014</strain>
    </source>
</reference>
<sequence>MTQPDTLVREDVAATGNIVATGFNTGAESDLSKLDARLAHMAEIGCTGAEITATGLDAVVSCRLLPERVAQIREIMARYPLSYSMHAPIAINLMDEAHGDLMQKAATVSMELAAEIGAGAVVIHPGRCHPDDWAARPADLLAYELDRLRPVADRAAELGVAIAYENISPNRRVIAGEETSYSLDPRQLADQLAALDHDAVFACLDISHAQQGAVLWGFDMIAACDALAPWIGHIHYSDSTGLPATFPWTHEGERHFFGVGDMHAPKGMGSVDFEALADRLTVRPGTRIVIEIKRTFHNHAELATLKAAQDFAARVNGATA</sequence>
<dbReference type="EMBL" id="CP015093">
    <property type="protein sequence ID" value="APZ53965.1"/>
    <property type="molecule type" value="Genomic_DNA"/>
</dbReference>
<keyword evidence="2" id="KW-0413">Isomerase</keyword>
<evidence type="ECO:0000259" key="1">
    <source>
        <dbReference type="Pfam" id="PF01261"/>
    </source>
</evidence>
<dbReference type="AlphaFoldDB" id="A0A1P8UX73"/>
<dbReference type="PANTHER" id="PTHR12110:SF53">
    <property type="entry name" value="BLR5974 PROTEIN"/>
    <property type="match status" value="1"/>
</dbReference>
<dbReference type="OrthoDB" id="9786584at2"/>
<organism evidence="2 3">
    <name type="scientific">Salipiger abyssi</name>
    <dbReference type="NCBI Taxonomy" id="1250539"/>
    <lineage>
        <taxon>Bacteria</taxon>
        <taxon>Pseudomonadati</taxon>
        <taxon>Pseudomonadota</taxon>
        <taxon>Alphaproteobacteria</taxon>
        <taxon>Rhodobacterales</taxon>
        <taxon>Roseobacteraceae</taxon>
        <taxon>Salipiger</taxon>
    </lineage>
</organism>
<dbReference type="PANTHER" id="PTHR12110">
    <property type="entry name" value="HYDROXYPYRUVATE ISOMERASE"/>
    <property type="match status" value="1"/>
</dbReference>
<dbReference type="KEGG" id="paby:Ga0080574_TMP3631"/>
<dbReference type="Pfam" id="PF01261">
    <property type="entry name" value="AP_endonuc_2"/>
    <property type="match status" value="1"/>
</dbReference>
<dbReference type="SUPFAM" id="SSF51658">
    <property type="entry name" value="Xylose isomerase-like"/>
    <property type="match status" value="1"/>
</dbReference>
<dbReference type="InterPro" id="IPR036237">
    <property type="entry name" value="Xyl_isomerase-like_sf"/>
</dbReference>
<gene>
    <name evidence="2" type="ORF">Ga0080574_TMP3631</name>
</gene>
<accession>A0A1P8UX73</accession>
<dbReference type="STRING" id="1250539.Ga0080574_TMP3631"/>
<dbReference type="RefSeq" id="WP_076703038.1">
    <property type="nucleotide sequence ID" value="NZ_CP015093.1"/>
</dbReference>
<keyword evidence="3" id="KW-1185">Reference proteome</keyword>
<dbReference type="InterPro" id="IPR050312">
    <property type="entry name" value="IolE/XylAMocC-like"/>
</dbReference>